<keyword evidence="2" id="KW-1277">Toxin-antitoxin system</keyword>
<dbReference type="SUPFAM" id="SSF54786">
    <property type="entry name" value="YcfA/nrd intein domain"/>
    <property type="match status" value="1"/>
</dbReference>
<dbReference type="Pfam" id="PF07927">
    <property type="entry name" value="HicA_toxin"/>
    <property type="match status" value="1"/>
</dbReference>
<keyword evidence="3" id="KW-0540">Nuclease</keyword>
<feature type="compositionally biased region" description="Basic residues" evidence="8">
    <location>
        <begin position="40"/>
        <end position="54"/>
    </location>
</feature>
<evidence type="ECO:0000313" key="9">
    <source>
        <dbReference type="EMBL" id="TGD94610.1"/>
    </source>
</evidence>
<evidence type="ECO:0000256" key="4">
    <source>
        <dbReference type="ARBA" id="ARBA00022759"/>
    </source>
</evidence>
<evidence type="ECO:0000256" key="5">
    <source>
        <dbReference type="ARBA" id="ARBA00022801"/>
    </source>
</evidence>
<keyword evidence="7" id="KW-0346">Stress response</keyword>
<evidence type="ECO:0000256" key="8">
    <source>
        <dbReference type="SAM" id="MobiDB-lite"/>
    </source>
</evidence>
<evidence type="ECO:0000256" key="3">
    <source>
        <dbReference type="ARBA" id="ARBA00022722"/>
    </source>
</evidence>
<dbReference type="GO" id="GO:0004519">
    <property type="term" value="F:endonuclease activity"/>
    <property type="evidence" value="ECO:0007669"/>
    <property type="project" value="UniProtKB-KW"/>
</dbReference>
<dbReference type="GO" id="GO:0016787">
    <property type="term" value="F:hydrolase activity"/>
    <property type="evidence" value="ECO:0007669"/>
    <property type="project" value="UniProtKB-KW"/>
</dbReference>
<gene>
    <name evidence="9" type="ORF">EU555_31730</name>
</gene>
<evidence type="ECO:0000256" key="6">
    <source>
        <dbReference type="ARBA" id="ARBA00022884"/>
    </source>
</evidence>
<dbReference type="OrthoDB" id="9811409at2"/>
<reference evidence="9 10" key="1">
    <citation type="submission" date="2019-04" db="EMBL/GenBank/DDBJ databases">
        <authorList>
            <person name="Feng G."/>
            <person name="Zhu H."/>
        </authorList>
    </citation>
    <scope>NUCLEOTIDE SEQUENCE [LARGE SCALE GENOMIC DNA]</scope>
    <source>
        <strain evidence="9 10">6HR-1</strain>
    </source>
</reference>
<keyword evidence="6" id="KW-0694">RNA-binding</keyword>
<organism evidence="9 10">
    <name type="scientific">Methylobacterium nonmethylotrophicum</name>
    <dbReference type="NCBI Taxonomy" id="1141884"/>
    <lineage>
        <taxon>Bacteria</taxon>
        <taxon>Pseudomonadati</taxon>
        <taxon>Pseudomonadota</taxon>
        <taxon>Alphaproteobacteria</taxon>
        <taxon>Hyphomicrobiales</taxon>
        <taxon>Methylobacteriaceae</taxon>
        <taxon>Methylobacterium</taxon>
    </lineage>
</organism>
<evidence type="ECO:0000256" key="2">
    <source>
        <dbReference type="ARBA" id="ARBA00022649"/>
    </source>
</evidence>
<sequence>MDSGDLIGERERDGWSWHSTTGSHRHFKHPTKPGKVTVPHPKKDRHPKTVKSIRKAAGLQGA</sequence>
<comment type="caution">
    <text evidence="9">The sequence shown here is derived from an EMBL/GenBank/DDBJ whole genome shotgun (WGS) entry which is preliminary data.</text>
</comment>
<keyword evidence="4" id="KW-0255">Endonuclease</keyword>
<evidence type="ECO:0000256" key="7">
    <source>
        <dbReference type="ARBA" id="ARBA00023016"/>
    </source>
</evidence>
<dbReference type="Gene3D" id="3.30.920.30">
    <property type="entry name" value="Hypothetical protein"/>
    <property type="match status" value="1"/>
</dbReference>
<comment type="similarity">
    <text evidence="1">Belongs to the HicA mRNA interferase family.</text>
</comment>
<dbReference type="GO" id="GO:0003729">
    <property type="term" value="F:mRNA binding"/>
    <property type="evidence" value="ECO:0007669"/>
    <property type="project" value="InterPro"/>
</dbReference>
<dbReference type="InterPro" id="IPR038570">
    <property type="entry name" value="HicA_sf"/>
</dbReference>
<dbReference type="AlphaFoldDB" id="A0A4Z0NEK3"/>
<dbReference type="Proteomes" id="UP000297535">
    <property type="component" value="Unassembled WGS sequence"/>
</dbReference>
<protein>
    <submittedName>
        <fullName evidence="9">Type II toxin-antitoxin system HicA family toxin</fullName>
    </submittedName>
</protein>
<dbReference type="InterPro" id="IPR012933">
    <property type="entry name" value="HicA_mRNA_interferase"/>
</dbReference>
<keyword evidence="10" id="KW-1185">Reference proteome</keyword>
<evidence type="ECO:0000256" key="1">
    <source>
        <dbReference type="ARBA" id="ARBA00006620"/>
    </source>
</evidence>
<proteinExistence type="inferred from homology"/>
<keyword evidence="5" id="KW-0378">Hydrolase</keyword>
<accession>A0A4Z0NEK3</accession>
<dbReference type="EMBL" id="SRLB01000042">
    <property type="protein sequence ID" value="TGD94610.1"/>
    <property type="molecule type" value="Genomic_DNA"/>
</dbReference>
<feature type="compositionally biased region" description="Basic residues" evidence="8">
    <location>
        <begin position="23"/>
        <end position="32"/>
    </location>
</feature>
<dbReference type="RefSeq" id="WP_135419328.1">
    <property type="nucleotide sequence ID" value="NZ_SRLB01000042.1"/>
</dbReference>
<feature type="region of interest" description="Disordered" evidence="8">
    <location>
        <begin position="1"/>
        <end position="62"/>
    </location>
</feature>
<evidence type="ECO:0000313" key="10">
    <source>
        <dbReference type="Proteomes" id="UP000297535"/>
    </source>
</evidence>
<name>A0A4Z0NEK3_9HYPH</name>